<accession>A0A9Q3JMI7</accession>
<proteinExistence type="predicted"/>
<dbReference type="EMBL" id="AVOT02076950">
    <property type="protein sequence ID" value="MBW0565152.1"/>
    <property type="molecule type" value="Genomic_DNA"/>
</dbReference>
<organism evidence="2 3">
    <name type="scientific">Austropuccinia psidii MF-1</name>
    <dbReference type="NCBI Taxonomy" id="1389203"/>
    <lineage>
        <taxon>Eukaryota</taxon>
        <taxon>Fungi</taxon>
        <taxon>Dikarya</taxon>
        <taxon>Basidiomycota</taxon>
        <taxon>Pucciniomycotina</taxon>
        <taxon>Pucciniomycetes</taxon>
        <taxon>Pucciniales</taxon>
        <taxon>Sphaerophragmiaceae</taxon>
        <taxon>Austropuccinia</taxon>
    </lineage>
</organism>
<name>A0A9Q3JMI7_9BASI</name>
<feature type="region of interest" description="Disordered" evidence="1">
    <location>
        <begin position="67"/>
        <end position="117"/>
    </location>
</feature>
<evidence type="ECO:0000313" key="3">
    <source>
        <dbReference type="Proteomes" id="UP000765509"/>
    </source>
</evidence>
<evidence type="ECO:0000313" key="2">
    <source>
        <dbReference type="EMBL" id="MBW0565152.1"/>
    </source>
</evidence>
<keyword evidence="3" id="KW-1185">Reference proteome</keyword>
<dbReference type="AlphaFoldDB" id="A0A9Q3JMI7"/>
<comment type="caution">
    <text evidence="2">The sequence shown here is derived from an EMBL/GenBank/DDBJ whole genome shotgun (WGS) entry which is preliminary data.</text>
</comment>
<dbReference type="Proteomes" id="UP000765509">
    <property type="component" value="Unassembled WGS sequence"/>
</dbReference>
<sequence>MLQVLIQLLHEKRLVNTLITTLQNDIKNLKVDRAIPAAKTSLFQATVDTQSLPQTLVLQAGGYQHAQSELLHSPSPGQSTKQRARPSSSNLTSSNQQSQTIPAQISPRWNPIQMSANDFPPSFQGVKVCNPLYL</sequence>
<feature type="compositionally biased region" description="Low complexity" evidence="1">
    <location>
        <begin position="87"/>
        <end position="100"/>
    </location>
</feature>
<gene>
    <name evidence="2" type="ORF">O181_104867</name>
</gene>
<reference evidence="2" key="1">
    <citation type="submission" date="2021-03" db="EMBL/GenBank/DDBJ databases">
        <title>Draft genome sequence of rust myrtle Austropuccinia psidii MF-1, a brazilian biotype.</title>
        <authorList>
            <person name="Quecine M.C."/>
            <person name="Pachon D.M.R."/>
            <person name="Bonatelli M.L."/>
            <person name="Correr F.H."/>
            <person name="Franceschini L.M."/>
            <person name="Leite T.F."/>
            <person name="Margarido G.R.A."/>
            <person name="Almeida C.A."/>
            <person name="Ferrarezi J.A."/>
            <person name="Labate C.A."/>
        </authorList>
    </citation>
    <scope>NUCLEOTIDE SEQUENCE</scope>
    <source>
        <strain evidence="2">MF-1</strain>
    </source>
</reference>
<evidence type="ECO:0000256" key="1">
    <source>
        <dbReference type="SAM" id="MobiDB-lite"/>
    </source>
</evidence>
<protein>
    <submittedName>
        <fullName evidence="2">Uncharacterized protein</fullName>
    </submittedName>
</protein>